<dbReference type="GO" id="GO:0005524">
    <property type="term" value="F:ATP binding"/>
    <property type="evidence" value="ECO:0007669"/>
    <property type="project" value="UniProtKB-UniRule"/>
</dbReference>
<feature type="region of interest" description="Disordered" evidence="13">
    <location>
        <begin position="323"/>
        <end position="347"/>
    </location>
</feature>
<dbReference type="PANTHER" id="PTHR45974:SF229">
    <property type="entry name" value="OS05G0486100 PROTEIN"/>
    <property type="match status" value="1"/>
</dbReference>
<dbReference type="AlphaFoldDB" id="A0A5J9U9J3"/>
<dbReference type="EMBL" id="RWGY01000029">
    <property type="protein sequence ID" value="TVU19948.1"/>
    <property type="molecule type" value="Genomic_DNA"/>
</dbReference>
<evidence type="ECO:0000256" key="2">
    <source>
        <dbReference type="ARBA" id="ARBA00022527"/>
    </source>
</evidence>
<gene>
    <name evidence="15" type="ORF">EJB05_36131</name>
</gene>
<evidence type="ECO:0000256" key="8">
    <source>
        <dbReference type="ARBA" id="ARBA00022840"/>
    </source>
</evidence>
<name>A0A5J9U9J3_9POAL</name>
<keyword evidence="8 11" id="KW-0067">ATP-binding</keyword>
<accession>A0A5J9U9J3</accession>
<comment type="similarity">
    <text evidence="12">Belongs to the protein kinase superfamily.</text>
</comment>
<dbReference type="SUPFAM" id="SSF56112">
    <property type="entry name" value="Protein kinase-like (PK-like)"/>
    <property type="match status" value="1"/>
</dbReference>
<dbReference type="PANTHER" id="PTHR45974">
    <property type="entry name" value="RECEPTOR-LIKE PROTEIN 55"/>
    <property type="match status" value="1"/>
</dbReference>
<evidence type="ECO:0000256" key="1">
    <source>
        <dbReference type="ARBA" id="ARBA00004370"/>
    </source>
</evidence>
<dbReference type="Gene3D" id="1.10.510.10">
    <property type="entry name" value="Transferase(Phosphotransferase) domain 1"/>
    <property type="match status" value="1"/>
</dbReference>
<keyword evidence="9" id="KW-0472">Membrane</keyword>
<keyword evidence="10" id="KW-0325">Glycoprotein</keyword>
<keyword evidence="3" id="KW-0808">Transferase</keyword>
<dbReference type="InterPro" id="IPR001245">
    <property type="entry name" value="Ser-Thr/Tyr_kinase_cat_dom"/>
</dbReference>
<evidence type="ECO:0000256" key="10">
    <source>
        <dbReference type="ARBA" id="ARBA00023180"/>
    </source>
</evidence>
<evidence type="ECO:0000256" key="4">
    <source>
        <dbReference type="ARBA" id="ARBA00022729"/>
    </source>
</evidence>
<evidence type="ECO:0000256" key="7">
    <source>
        <dbReference type="ARBA" id="ARBA00022777"/>
    </source>
</evidence>
<sequence length="375" mass="41351">MPNVSLNCIFSKITASWGISHEDSGGAPQLKGARFFSFEELKNSTNNFSDEIGSGSYGKLTNFKIVKRKKVCKGTLVDGTRVAIKRAEPGSMQGVVEFKNEIELLSRVHHRNLVSLIGFCYEQGEQMLVYEYISNGTLRENLLVRGPYLNGEKRLRIALGSARGLAYLHELTDPPIIHRDIKSTNILLDDSLSTHVAGTQMGYISTQGTLGYLDPEYYMTQQLSEKSDVYSFGVVMLELVSGRQPIEAGKYIVREVKLAIDSNDRDHYGLRSLLDPAIRDAARTAGFRRFVQLAMRCVDESAAVRPSMGEVVKEIEAMLQNEAEGTGSAGSSANEFDGAGGGARAHPYSDVEITRSSYGGDNVSDYMPYFEVKPK</sequence>
<keyword evidence="2 12" id="KW-0723">Serine/threonine-protein kinase</keyword>
<dbReference type="PROSITE" id="PS50011">
    <property type="entry name" value="PROTEIN_KINASE_DOM"/>
    <property type="match status" value="1"/>
</dbReference>
<keyword evidence="7" id="KW-0418">Kinase</keyword>
<dbReference type="Gene3D" id="3.30.200.20">
    <property type="entry name" value="Phosphorylase Kinase, domain 1"/>
    <property type="match status" value="1"/>
</dbReference>
<dbReference type="InterPro" id="IPR017441">
    <property type="entry name" value="Protein_kinase_ATP_BS"/>
</dbReference>
<comment type="subcellular location">
    <subcellularLocation>
        <location evidence="1">Membrane</location>
    </subcellularLocation>
</comment>
<keyword evidence="16" id="KW-1185">Reference proteome</keyword>
<reference evidence="15 16" key="1">
    <citation type="journal article" date="2019" name="Sci. Rep.">
        <title>A high-quality genome of Eragrostis curvula grass provides insights into Poaceae evolution and supports new strategies to enhance forage quality.</title>
        <authorList>
            <person name="Carballo J."/>
            <person name="Santos B.A.C.M."/>
            <person name="Zappacosta D."/>
            <person name="Garbus I."/>
            <person name="Selva J.P."/>
            <person name="Gallo C.A."/>
            <person name="Diaz A."/>
            <person name="Albertini E."/>
            <person name="Caccamo M."/>
            <person name="Echenique V."/>
        </authorList>
    </citation>
    <scope>NUCLEOTIDE SEQUENCE [LARGE SCALE GENOMIC DNA]</scope>
    <source>
        <strain evidence="16">cv. Victoria</strain>
        <tissue evidence="15">Leaf</tissue>
    </source>
</reference>
<dbReference type="GO" id="GO:0004674">
    <property type="term" value="F:protein serine/threonine kinase activity"/>
    <property type="evidence" value="ECO:0007669"/>
    <property type="project" value="UniProtKB-KW"/>
</dbReference>
<evidence type="ECO:0000259" key="14">
    <source>
        <dbReference type="PROSITE" id="PS50011"/>
    </source>
</evidence>
<evidence type="ECO:0000256" key="11">
    <source>
        <dbReference type="PROSITE-ProRule" id="PRU10141"/>
    </source>
</evidence>
<dbReference type="PROSITE" id="PS00107">
    <property type="entry name" value="PROTEIN_KINASE_ATP"/>
    <property type="match status" value="1"/>
</dbReference>
<feature type="domain" description="Protein kinase" evidence="14">
    <location>
        <begin position="46"/>
        <end position="319"/>
    </location>
</feature>
<proteinExistence type="inferred from homology"/>
<dbReference type="Proteomes" id="UP000324897">
    <property type="component" value="Chromosome 7"/>
</dbReference>
<keyword evidence="4" id="KW-0732">Signal</keyword>
<comment type="caution">
    <text evidence="15">The sequence shown here is derived from an EMBL/GenBank/DDBJ whole genome shotgun (WGS) entry which is preliminary data.</text>
</comment>
<evidence type="ECO:0000256" key="3">
    <source>
        <dbReference type="ARBA" id="ARBA00022679"/>
    </source>
</evidence>
<dbReference type="InterPro" id="IPR008271">
    <property type="entry name" value="Ser/Thr_kinase_AS"/>
</dbReference>
<evidence type="ECO:0000313" key="16">
    <source>
        <dbReference type="Proteomes" id="UP000324897"/>
    </source>
</evidence>
<dbReference type="OrthoDB" id="680029at2759"/>
<dbReference type="GO" id="GO:0016020">
    <property type="term" value="C:membrane"/>
    <property type="evidence" value="ECO:0007669"/>
    <property type="project" value="UniProtKB-SubCell"/>
</dbReference>
<dbReference type="InterPro" id="IPR000719">
    <property type="entry name" value="Prot_kinase_dom"/>
</dbReference>
<evidence type="ECO:0000256" key="6">
    <source>
        <dbReference type="ARBA" id="ARBA00022741"/>
    </source>
</evidence>
<dbReference type="InterPro" id="IPR011009">
    <property type="entry name" value="Kinase-like_dom_sf"/>
</dbReference>
<protein>
    <recommendedName>
        <fullName evidence="14">Protein kinase domain-containing protein</fullName>
    </recommendedName>
</protein>
<evidence type="ECO:0000256" key="13">
    <source>
        <dbReference type="SAM" id="MobiDB-lite"/>
    </source>
</evidence>
<keyword evidence="6 11" id="KW-0547">Nucleotide-binding</keyword>
<dbReference type="Pfam" id="PF07714">
    <property type="entry name" value="PK_Tyr_Ser-Thr"/>
    <property type="match status" value="1"/>
</dbReference>
<evidence type="ECO:0000256" key="9">
    <source>
        <dbReference type="ARBA" id="ARBA00023136"/>
    </source>
</evidence>
<keyword evidence="5" id="KW-0677">Repeat</keyword>
<dbReference type="PROSITE" id="PS00108">
    <property type="entry name" value="PROTEIN_KINASE_ST"/>
    <property type="match status" value="1"/>
</dbReference>
<feature type="binding site" evidence="11">
    <location>
        <position position="85"/>
    </location>
    <ligand>
        <name>ATP</name>
        <dbReference type="ChEBI" id="CHEBI:30616"/>
    </ligand>
</feature>
<feature type="non-terminal residue" evidence="15">
    <location>
        <position position="1"/>
    </location>
</feature>
<dbReference type="SMART" id="SM00220">
    <property type="entry name" value="S_TKc"/>
    <property type="match status" value="1"/>
</dbReference>
<evidence type="ECO:0000256" key="12">
    <source>
        <dbReference type="RuleBase" id="RU000304"/>
    </source>
</evidence>
<evidence type="ECO:0000256" key="5">
    <source>
        <dbReference type="ARBA" id="ARBA00022737"/>
    </source>
</evidence>
<evidence type="ECO:0000313" key="15">
    <source>
        <dbReference type="EMBL" id="TVU19948.1"/>
    </source>
</evidence>
<organism evidence="15 16">
    <name type="scientific">Eragrostis curvula</name>
    <name type="common">weeping love grass</name>
    <dbReference type="NCBI Taxonomy" id="38414"/>
    <lineage>
        <taxon>Eukaryota</taxon>
        <taxon>Viridiplantae</taxon>
        <taxon>Streptophyta</taxon>
        <taxon>Embryophyta</taxon>
        <taxon>Tracheophyta</taxon>
        <taxon>Spermatophyta</taxon>
        <taxon>Magnoliopsida</taxon>
        <taxon>Liliopsida</taxon>
        <taxon>Poales</taxon>
        <taxon>Poaceae</taxon>
        <taxon>PACMAD clade</taxon>
        <taxon>Chloridoideae</taxon>
        <taxon>Eragrostideae</taxon>
        <taxon>Eragrostidinae</taxon>
        <taxon>Eragrostis</taxon>
    </lineage>
</organism>
<dbReference type="Gramene" id="TVU19948">
    <property type="protein sequence ID" value="TVU19948"/>
    <property type="gene ID" value="EJB05_36131"/>
</dbReference>
<dbReference type="FunFam" id="3.30.200.20:FF:000039">
    <property type="entry name" value="receptor-like protein kinase FERONIA"/>
    <property type="match status" value="1"/>
</dbReference>